<protein>
    <submittedName>
        <fullName evidence="2">Uncharacterized protein</fullName>
    </submittedName>
</protein>
<organism evidence="2 3">
    <name type="scientific">Mycobacterium tuberculosis</name>
    <dbReference type="NCBI Taxonomy" id="1773"/>
    <lineage>
        <taxon>Bacteria</taxon>
        <taxon>Bacillati</taxon>
        <taxon>Actinomycetota</taxon>
        <taxon>Actinomycetes</taxon>
        <taxon>Mycobacteriales</taxon>
        <taxon>Mycobacteriaceae</taxon>
        <taxon>Mycobacterium</taxon>
        <taxon>Mycobacterium tuberculosis complex</taxon>
    </lineage>
</organism>
<gene>
    <name evidence="2" type="ORF">ERS027646_04808</name>
</gene>
<feature type="compositionally biased region" description="Low complexity" evidence="1">
    <location>
        <begin position="64"/>
        <end position="82"/>
    </location>
</feature>
<dbReference type="EMBL" id="CNGE01001757">
    <property type="protein sequence ID" value="CKU47599.1"/>
    <property type="molecule type" value="Genomic_DNA"/>
</dbReference>
<sequence>MPPIGVPPTVVVGARTTSAPKAPLGRNPTGLPLVPDSKALTGRVKLVAGIPPPPRAAPPPPAPTSVAAADIPPAAEAAEAPGAAPPMPSAPGLANMPTIDCSGCIALIGACISPDGACSACGAACITACIGCMNVLS</sequence>
<reference evidence="2 3" key="1">
    <citation type="submission" date="2015-03" db="EMBL/GenBank/DDBJ databases">
        <authorList>
            <consortium name="Pathogen Informatics"/>
        </authorList>
    </citation>
    <scope>NUCLEOTIDE SEQUENCE [LARGE SCALE GENOMIC DNA]</scope>
    <source>
        <strain evidence="2 3">Bir 172</strain>
    </source>
</reference>
<evidence type="ECO:0000313" key="3">
    <source>
        <dbReference type="Proteomes" id="UP000048948"/>
    </source>
</evidence>
<dbReference type="AlphaFoldDB" id="A0A655AX32"/>
<name>A0A655AX32_MYCTX</name>
<feature type="region of interest" description="Disordered" evidence="1">
    <location>
        <begin position="16"/>
        <end position="35"/>
    </location>
</feature>
<proteinExistence type="predicted"/>
<evidence type="ECO:0000256" key="1">
    <source>
        <dbReference type="SAM" id="MobiDB-lite"/>
    </source>
</evidence>
<feature type="region of interest" description="Disordered" evidence="1">
    <location>
        <begin position="48"/>
        <end position="91"/>
    </location>
</feature>
<feature type="compositionally biased region" description="Pro residues" evidence="1">
    <location>
        <begin position="50"/>
        <end position="63"/>
    </location>
</feature>
<dbReference type="Proteomes" id="UP000048948">
    <property type="component" value="Unassembled WGS sequence"/>
</dbReference>
<evidence type="ECO:0000313" key="2">
    <source>
        <dbReference type="EMBL" id="CKU47599.1"/>
    </source>
</evidence>
<accession>A0A655AX32</accession>